<dbReference type="Pfam" id="PF01522">
    <property type="entry name" value="Polysacc_deac_1"/>
    <property type="match status" value="1"/>
</dbReference>
<dbReference type="STRING" id="886293.Sinac_6966"/>
<dbReference type="RefSeq" id="WP_015250094.1">
    <property type="nucleotide sequence ID" value="NC_019892.1"/>
</dbReference>
<dbReference type="OrthoDB" id="9806342at2"/>
<accession>L0DP38</accession>
<evidence type="ECO:0000259" key="1">
    <source>
        <dbReference type="Pfam" id="PF01522"/>
    </source>
</evidence>
<keyword evidence="2" id="KW-0378">Hydrolase</keyword>
<dbReference type="Proteomes" id="UP000010798">
    <property type="component" value="Chromosome"/>
</dbReference>
<protein>
    <submittedName>
        <fullName evidence="2">Putative xylanase/chitin deacetylase</fullName>
    </submittedName>
</protein>
<evidence type="ECO:0000313" key="2">
    <source>
        <dbReference type="EMBL" id="AGA31022.1"/>
    </source>
</evidence>
<dbReference type="eggNOG" id="COG0726">
    <property type="taxonomic scope" value="Bacteria"/>
</dbReference>
<keyword evidence="2" id="KW-0858">Xylan degradation</keyword>
<evidence type="ECO:0000313" key="3">
    <source>
        <dbReference type="Proteomes" id="UP000010798"/>
    </source>
</evidence>
<dbReference type="InterPro" id="IPR011330">
    <property type="entry name" value="Glyco_hydro/deAcase_b/a-brl"/>
</dbReference>
<keyword evidence="2" id="KW-0119">Carbohydrate metabolism</keyword>
<dbReference type="HOGENOM" id="CLU_818604_0_0_0"/>
<dbReference type="AlphaFoldDB" id="L0DP38"/>
<sequence>MFQARNDLTRREVLASTLSAGLFAAGARYARAADPPADQALIAISLDLEMSRNFPAWEDTHWDFEKGNLDQDTKRYAVEAARRVKAKGGRIHFFALGQTFEQENVDWLREIIEQGHPVGNHTYDHVYVKATKPEDVQFRFKRAPWLIEGKTPAEAVAANIRMAGAAMKHRVGIEPAGFRTPGGFFNGISDRPDVQELLLKLGYHWVSSKYPAHPASPPGQAPSAELIQGVVAAQAQAQPFVYPSGLIEVPMSPVSDINAFRTGRWPLESFLETIRSGVSWAIENRATFDFLAHPSCLTVADPKFRTIDMICEMVEKAGSRAALTDLGTIAQRAKANTGR</sequence>
<keyword evidence="3" id="KW-1185">Reference proteome</keyword>
<dbReference type="EMBL" id="CP003364">
    <property type="protein sequence ID" value="AGA31022.1"/>
    <property type="molecule type" value="Genomic_DNA"/>
</dbReference>
<name>L0DP38_SINAD</name>
<dbReference type="GO" id="GO:0016798">
    <property type="term" value="F:hydrolase activity, acting on glycosyl bonds"/>
    <property type="evidence" value="ECO:0007669"/>
    <property type="project" value="UniProtKB-KW"/>
</dbReference>
<proteinExistence type="predicted"/>
<dbReference type="GO" id="GO:0016810">
    <property type="term" value="F:hydrolase activity, acting on carbon-nitrogen (but not peptide) bonds"/>
    <property type="evidence" value="ECO:0007669"/>
    <property type="project" value="InterPro"/>
</dbReference>
<feature type="domain" description="NodB homology" evidence="1">
    <location>
        <begin position="76"/>
        <end position="187"/>
    </location>
</feature>
<keyword evidence="2" id="KW-0624">Polysaccharide degradation</keyword>
<dbReference type="GO" id="GO:0045493">
    <property type="term" value="P:xylan catabolic process"/>
    <property type="evidence" value="ECO:0007669"/>
    <property type="project" value="UniProtKB-KW"/>
</dbReference>
<dbReference type="SUPFAM" id="SSF88713">
    <property type="entry name" value="Glycoside hydrolase/deacetylase"/>
    <property type="match status" value="1"/>
</dbReference>
<dbReference type="KEGG" id="saci:Sinac_6966"/>
<organism evidence="2 3">
    <name type="scientific">Singulisphaera acidiphila (strain ATCC BAA-1392 / DSM 18658 / VKM B-2454 / MOB10)</name>
    <dbReference type="NCBI Taxonomy" id="886293"/>
    <lineage>
        <taxon>Bacteria</taxon>
        <taxon>Pseudomonadati</taxon>
        <taxon>Planctomycetota</taxon>
        <taxon>Planctomycetia</taxon>
        <taxon>Isosphaerales</taxon>
        <taxon>Isosphaeraceae</taxon>
        <taxon>Singulisphaera</taxon>
    </lineage>
</organism>
<reference evidence="2 3" key="1">
    <citation type="submission" date="2012-02" db="EMBL/GenBank/DDBJ databases">
        <title>Complete sequence of chromosome of Singulisphaera acidiphila DSM 18658.</title>
        <authorList>
            <consortium name="US DOE Joint Genome Institute (JGI-PGF)"/>
            <person name="Lucas S."/>
            <person name="Copeland A."/>
            <person name="Lapidus A."/>
            <person name="Glavina del Rio T."/>
            <person name="Dalin E."/>
            <person name="Tice H."/>
            <person name="Bruce D."/>
            <person name="Goodwin L."/>
            <person name="Pitluck S."/>
            <person name="Peters L."/>
            <person name="Ovchinnikova G."/>
            <person name="Chertkov O."/>
            <person name="Kyrpides N."/>
            <person name="Mavromatis K."/>
            <person name="Ivanova N."/>
            <person name="Brettin T."/>
            <person name="Detter J.C."/>
            <person name="Han C."/>
            <person name="Larimer F."/>
            <person name="Land M."/>
            <person name="Hauser L."/>
            <person name="Markowitz V."/>
            <person name="Cheng J.-F."/>
            <person name="Hugenholtz P."/>
            <person name="Woyke T."/>
            <person name="Wu D."/>
            <person name="Tindall B."/>
            <person name="Pomrenke H."/>
            <person name="Brambilla E."/>
            <person name="Klenk H.-P."/>
            <person name="Eisen J.A."/>
        </authorList>
    </citation>
    <scope>NUCLEOTIDE SEQUENCE [LARGE SCALE GENOMIC DNA]</scope>
    <source>
        <strain evidence="3">ATCC BAA-1392 / DSM 18658 / VKM B-2454 / MOB10</strain>
    </source>
</reference>
<keyword evidence="2" id="KW-0326">Glycosidase</keyword>
<gene>
    <name evidence="2" type="ordered locus">Sinac_6966</name>
</gene>
<dbReference type="InterPro" id="IPR002509">
    <property type="entry name" value="NODB_dom"/>
</dbReference>
<dbReference type="Gene3D" id="3.20.20.370">
    <property type="entry name" value="Glycoside hydrolase/deacetylase"/>
    <property type="match status" value="1"/>
</dbReference>